<sequence length="55" mass="6416">MWGGQMAGMNFQTCSKKEAPAAKHRAPPLLKQEVNYYLQFFLFFTQTNHLAVFYD</sequence>
<dbReference type="AlphaFoldDB" id="A0ABC9U2J2"/>
<accession>A0ABC9U2J2</accession>
<proteinExistence type="predicted"/>
<evidence type="ECO:0000313" key="1">
    <source>
        <dbReference type="EMBL" id="ERI79791.1"/>
    </source>
</evidence>
<reference evidence="1 2" key="1">
    <citation type="submission" date="2013-07" db="EMBL/GenBank/DDBJ databases">
        <authorList>
            <person name="Weinstock G."/>
            <person name="Sodergren E."/>
            <person name="Wylie T."/>
            <person name="Fulton L."/>
            <person name="Fulton R."/>
            <person name="Fronick C."/>
            <person name="O'Laughlin M."/>
            <person name="Godfrey J."/>
            <person name="Miner T."/>
            <person name="Herter B."/>
            <person name="Appelbaum E."/>
            <person name="Cordes M."/>
            <person name="Lek S."/>
            <person name="Wollam A."/>
            <person name="Pepin K.H."/>
            <person name="Palsikar V.B."/>
            <person name="Mitreva M."/>
            <person name="Wilson R.K."/>
        </authorList>
    </citation>
    <scope>NUCLEOTIDE SEQUENCE [LARGE SCALE GENOMIC DNA]</scope>
    <source>
        <strain evidence="1 2">ATCC 14940</strain>
    </source>
</reference>
<feature type="non-terminal residue" evidence="1">
    <location>
        <position position="55"/>
    </location>
</feature>
<evidence type="ECO:0000313" key="2">
    <source>
        <dbReference type="Proteomes" id="UP000016491"/>
    </source>
</evidence>
<gene>
    <name evidence="1" type="ORF">CLOSYM_00685</name>
</gene>
<organism evidence="1 2">
    <name type="scientific">[Clostridium] symbiosum ATCC 14940</name>
    <dbReference type="NCBI Taxonomy" id="411472"/>
    <lineage>
        <taxon>Bacteria</taxon>
        <taxon>Bacillati</taxon>
        <taxon>Bacillota</taxon>
        <taxon>Clostridia</taxon>
        <taxon>Lachnospirales</taxon>
        <taxon>Lachnospiraceae</taxon>
        <taxon>Otoolea</taxon>
    </lineage>
</organism>
<name>A0ABC9U2J2_CLOSY</name>
<dbReference type="EMBL" id="AWSU01000055">
    <property type="protein sequence ID" value="ERI79791.1"/>
    <property type="molecule type" value="Genomic_DNA"/>
</dbReference>
<comment type="caution">
    <text evidence="1">The sequence shown here is derived from an EMBL/GenBank/DDBJ whole genome shotgun (WGS) entry which is preliminary data.</text>
</comment>
<dbReference type="Proteomes" id="UP000016491">
    <property type="component" value="Unassembled WGS sequence"/>
</dbReference>
<protein>
    <submittedName>
        <fullName evidence="1">Uncharacterized protein</fullName>
    </submittedName>
</protein>